<dbReference type="Proteomes" id="UP000311008">
    <property type="component" value="Chromosome"/>
</dbReference>
<dbReference type="EMBL" id="CP040946">
    <property type="protein sequence ID" value="QDC43072.1"/>
    <property type="molecule type" value="Genomic_DNA"/>
</dbReference>
<proteinExistence type="predicted"/>
<dbReference type="KEGG" id="mmec:FIU01_00035"/>
<name>A0A5B8CP85_9PROT</name>
<dbReference type="AlphaFoldDB" id="A0A5B8CP85"/>
<feature type="region of interest" description="Disordered" evidence="1">
    <location>
        <begin position="1"/>
        <end position="60"/>
    </location>
</feature>
<evidence type="ECO:0000313" key="2">
    <source>
        <dbReference type="EMBL" id="QDC43072.1"/>
    </source>
</evidence>
<gene>
    <name evidence="2" type="ORF">FIU01_00035</name>
</gene>
<sequence length="60" mass="6416">MSKAMHPTIPEVRPAIPSQALEKSIKPNPPAMPKTEEQEIASEIAEGQIPPDALNSGNDL</sequence>
<protein>
    <submittedName>
        <fullName evidence="2">Uncharacterized protein</fullName>
    </submittedName>
</protein>
<keyword evidence="3" id="KW-1185">Reference proteome</keyword>
<dbReference type="RefSeq" id="WP_140001779.1">
    <property type="nucleotide sequence ID" value="NZ_CP040946.1"/>
</dbReference>
<reference evidence="3" key="1">
    <citation type="journal article" date="2019" name="ISME J.">
        <title>Evolution in action: habitat transition from sediment to the pelagial leads to genome streamlining in Methylophilaceae.</title>
        <authorList>
            <person name="Salcher M."/>
            <person name="Schaefle D."/>
            <person name="Kaspar M."/>
            <person name="Neuenschwander S.M."/>
            <person name="Ghai R."/>
        </authorList>
    </citation>
    <scope>NUCLEOTIDE SEQUENCE [LARGE SCALE GENOMIC DNA]</scope>
    <source>
        <strain evidence="3">MMS-M-51</strain>
    </source>
</reference>
<organism evidence="2 3">
    <name type="scientific">Methylophilus medardicus</name>
    <dbReference type="NCBI Taxonomy" id="2588534"/>
    <lineage>
        <taxon>Bacteria</taxon>
        <taxon>Pseudomonadati</taxon>
        <taxon>Pseudomonadota</taxon>
        <taxon>Betaproteobacteria</taxon>
        <taxon>Nitrosomonadales</taxon>
        <taxon>Methylophilaceae</taxon>
        <taxon>Methylophilus</taxon>
    </lineage>
</organism>
<accession>A0A5B8CP85</accession>
<evidence type="ECO:0000313" key="3">
    <source>
        <dbReference type="Proteomes" id="UP000311008"/>
    </source>
</evidence>
<evidence type="ECO:0000256" key="1">
    <source>
        <dbReference type="SAM" id="MobiDB-lite"/>
    </source>
</evidence>